<dbReference type="InterPro" id="IPR036361">
    <property type="entry name" value="SAP_dom_sf"/>
</dbReference>
<keyword evidence="4" id="KW-1185">Reference proteome</keyword>
<reference evidence="3 4" key="1">
    <citation type="submission" date="2016-02" db="EMBL/GenBank/DDBJ databases">
        <title>Genome analysis of coral dinoflagellate symbionts highlights evolutionary adaptations to a symbiotic lifestyle.</title>
        <authorList>
            <person name="Aranda M."/>
            <person name="Li Y."/>
            <person name="Liew Y.J."/>
            <person name="Baumgarten S."/>
            <person name="Simakov O."/>
            <person name="Wilson M."/>
            <person name="Piel J."/>
            <person name="Ashoor H."/>
            <person name="Bougouffa S."/>
            <person name="Bajic V.B."/>
            <person name="Ryu T."/>
            <person name="Ravasi T."/>
            <person name="Bayer T."/>
            <person name="Micklem G."/>
            <person name="Kim H."/>
            <person name="Bhak J."/>
            <person name="Lajeunesse T.C."/>
            <person name="Voolstra C.R."/>
        </authorList>
    </citation>
    <scope>NUCLEOTIDE SEQUENCE [LARGE SCALE GENOMIC DNA]</scope>
    <source>
        <strain evidence="3 4">CCMP2467</strain>
    </source>
</reference>
<dbReference type="Proteomes" id="UP000186817">
    <property type="component" value="Unassembled WGS sequence"/>
</dbReference>
<dbReference type="PROSITE" id="PS50800">
    <property type="entry name" value="SAP"/>
    <property type="match status" value="1"/>
</dbReference>
<dbReference type="Pfam" id="PF02037">
    <property type="entry name" value="SAP"/>
    <property type="match status" value="1"/>
</dbReference>
<feature type="domain" description="SAP" evidence="2">
    <location>
        <begin position="337"/>
        <end position="371"/>
    </location>
</feature>
<name>A0A1Q9E6T7_SYMMI</name>
<comment type="caution">
    <text evidence="3">The sequence shown here is derived from an EMBL/GenBank/DDBJ whole genome shotgun (WGS) entry which is preliminary data.</text>
</comment>
<dbReference type="Gene3D" id="1.10.720.30">
    <property type="entry name" value="SAP domain"/>
    <property type="match status" value="1"/>
</dbReference>
<organism evidence="3 4">
    <name type="scientific">Symbiodinium microadriaticum</name>
    <name type="common">Dinoflagellate</name>
    <name type="synonym">Zooxanthella microadriatica</name>
    <dbReference type="NCBI Taxonomy" id="2951"/>
    <lineage>
        <taxon>Eukaryota</taxon>
        <taxon>Sar</taxon>
        <taxon>Alveolata</taxon>
        <taxon>Dinophyceae</taxon>
        <taxon>Suessiales</taxon>
        <taxon>Symbiodiniaceae</taxon>
        <taxon>Symbiodinium</taxon>
    </lineage>
</organism>
<feature type="region of interest" description="Disordered" evidence="1">
    <location>
        <begin position="143"/>
        <end position="185"/>
    </location>
</feature>
<protein>
    <recommendedName>
        <fullName evidence="2">SAP domain-containing protein</fullName>
    </recommendedName>
</protein>
<dbReference type="AlphaFoldDB" id="A0A1Q9E6T7"/>
<evidence type="ECO:0000313" key="3">
    <source>
        <dbReference type="EMBL" id="OLQ03137.1"/>
    </source>
</evidence>
<gene>
    <name evidence="3" type="ORF">AK812_SmicGene13958</name>
</gene>
<dbReference type="InterPro" id="IPR003034">
    <property type="entry name" value="SAP_dom"/>
</dbReference>
<sequence length="563" mass="62153">MFAQQTQALQGLWAESNRDRLQWFIEGEMAHMVWNGVRRARKFKLTEGSEGQVIWGSGKFTLDPGFQSGMKQVTWLSGTDSSNVAFTWDFISTEGPTEAVEPTQRPRSKGKGKGKEPEAGKGQARGKGFDAFVAAFNKGRGKGKGKSLEDGFGKGKGKAWKGNVEEGEKGKGAWKGKGKGKVPGQRQGVVQEVPIGERHVDVADGVPRSFQDMLQYYADRSTKMEILRHFQRCPPEESRAWTGDSCENREALSKIPDSLYLVITVMEMWPAPVRAAARFSGWLRGASQTVPDRRVTLAEPLRCGRLQRCTTPLVSLVGCYAAVKVNSGTRSAARKRRKGPTLKLLREKLKELGLPSSGKKAELLERLYLAVQEAADEEEVDVLPALKRNGSRGLGDVEDAEGSEPSSMGSAGPPTSDDPDVIRPGDEVYLRAHTGYFLDVENDRVQARWEDMGTWQSLVIEKSPLVVETTSPTEFRSGDLAFFRAHTGFYLDVQDEGSPVQARWQDLGVWQGLEMSIQNEGPLKVGDTVFLKTHTGLYVDVQGASVQARWADEGDWQALTIER</sequence>
<dbReference type="OrthoDB" id="10306295at2759"/>
<feature type="region of interest" description="Disordered" evidence="1">
    <location>
        <begin position="95"/>
        <end position="126"/>
    </location>
</feature>
<proteinExistence type="predicted"/>
<evidence type="ECO:0000256" key="1">
    <source>
        <dbReference type="SAM" id="MobiDB-lite"/>
    </source>
</evidence>
<dbReference type="EMBL" id="LSRX01000245">
    <property type="protein sequence ID" value="OLQ03137.1"/>
    <property type="molecule type" value="Genomic_DNA"/>
</dbReference>
<evidence type="ECO:0000259" key="2">
    <source>
        <dbReference type="PROSITE" id="PS50800"/>
    </source>
</evidence>
<feature type="region of interest" description="Disordered" evidence="1">
    <location>
        <begin position="386"/>
        <end position="421"/>
    </location>
</feature>
<evidence type="ECO:0000313" key="4">
    <source>
        <dbReference type="Proteomes" id="UP000186817"/>
    </source>
</evidence>
<accession>A0A1Q9E6T7</accession>